<keyword evidence="3" id="KW-0675">Receptor</keyword>
<dbReference type="RefSeq" id="WP_243650717.1">
    <property type="nucleotide sequence ID" value="NZ_JBHRVM010000001.1"/>
</dbReference>
<comment type="caution">
    <text evidence="3">The sequence shown here is derived from an EMBL/GenBank/DDBJ whole genome shotgun (WGS) entry which is preliminary data.</text>
</comment>
<keyword evidence="4" id="KW-1185">Reference proteome</keyword>
<keyword evidence="2" id="KW-0732">Signal</keyword>
<feature type="signal peptide" evidence="2">
    <location>
        <begin position="1"/>
        <end position="22"/>
    </location>
</feature>
<accession>A0A4R3VCV3</accession>
<name>A0A4R3VCV3_9BURK</name>
<feature type="chain" id="PRO_5020872097" evidence="2">
    <location>
        <begin position="23"/>
        <end position="324"/>
    </location>
</feature>
<dbReference type="CDD" id="cd07012">
    <property type="entry name" value="PBP2_Bug_TTT"/>
    <property type="match status" value="1"/>
</dbReference>
<protein>
    <submittedName>
        <fullName evidence="3">Tripartite-type tricarboxylate transporter receptor subunit TctC</fullName>
    </submittedName>
</protein>
<dbReference type="Proteomes" id="UP000294692">
    <property type="component" value="Unassembled WGS sequence"/>
</dbReference>
<dbReference type="InterPro" id="IPR005064">
    <property type="entry name" value="BUG"/>
</dbReference>
<dbReference type="Gene3D" id="3.40.190.150">
    <property type="entry name" value="Bordetella uptake gene, domain 1"/>
    <property type="match status" value="1"/>
</dbReference>
<dbReference type="Pfam" id="PF03401">
    <property type="entry name" value="TctC"/>
    <property type="match status" value="1"/>
</dbReference>
<dbReference type="PANTHER" id="PTHR42928:SF5">
    <property type="entry name" value="BLR1237 PROTEIN"/>
    <property type="match status" value="1"/>
</dbReference>
<evidence type="ECO:0000313" key="4">
    <source>
        <dbReference type="Proteomes" id="UP000294692"/>
    </source>
</evidence>
<evidence type="ECO:0000313" key="3">
    <source>
        <dbReference type="EMBL" id="TCV03157.1"/>
    </source>
</evidence>
<comment type="similarity">
    <text evidence="1">Belongs to the UPF0065 (bug) family.</text>
</comment>
<dbReference type="PANTHER" id="PTHR42928">
    <property type="entry name" value="TRICARBOXYLATE-BINDING PROTEIN"/>
    <property type="match status" value="1"/>
</dbReference>
<evidence type="ECO:0000256" key="1">
    <source>
        <dbReference type="ARBA" id="ARBA00006987"/>
    </source>
</evidence>
<dbReference type="SUPFAM" id="SSF53850">
    <property type="entry name" value="Periplasmic binding protein-like II"/>
    <property type="match status" value="1"/>
</dbReference>
<reference evidence="3 4" key="1">
    <citation type="submission" date="2019-03" db="EMBL/GenBank/DDBJ databases">
        <title>Genomic Encyclopedia of Type Strains, Phase IV (KMG-IV): sequencing the most valuable type-strain genomes for metagenomic binning, comparative biology and taxonomic classification.</title>
        <authorList>
            <person name="Goeker M."/>
        </authorList>
    </citation>
    <scope>NUCLEOTIDE SEQUENCE [LARGE SCALE GENOMIC DNA]</scope>
    <source>
        <strain evidence="3 4">DSM 100048</strain>
    </source>
</reference>
<evidence type="ECO:0000256" key="2">
    <source>
        <dbReference type="SAM" id="SignalP"/>
    </source>
</evidence>
<dbReference type="EMBL" id="SMBX01000001">
    <property type="protein sequence ID" value="TCV03157.1"/>
    <property type="molecule type" value="Genomic_DNA"/>
</dbReference>
<dbReference type="AlphaFoldDB" id="A0A4R3VCV3"/>
<dbReference type="Gene3D" id="3.40.190.10">
    <property type="entry name" value="Periplasmic binding protein-like II"/>
    <property type="match status" value="1"/>
</dbReference>
<organism evidence="3 4">
    <name type="scientific">Paracandidimonas soli</name>
    <dbReference type="NCBI Taxonomy" id="1917182"/>
    <lineage>
        <taxon>Bacteria</taxon>
        <taxon>Pseudomonadati</taxon>
        <taxon>Pseudomonadota</taxon>
        <taxon>Betaproteobacteria</taxon>
        <taxon>Burkholderiales</taxon>
        <taxon>Alcaligenaceae</taxon>
        <taxon>Paracandidimonas</taxon>
    </lineage>
</organism>
<gene>
    <name evidence="3" type="ORF">EV686_101620</name>
</gene>
<proteinExistence type="inferred from homology"/>
<dbReference type="PIRSF" id="PIRSF017082">
    <property type="entry name" value="YflP"/>
    <property type="match status" value="1"/>
</dbReference>
<dbReference type="InterPro" id="IPR042100">
    <property type="entry name" value="Bug_dom1"/>
</dbReference>
<sequence>MLSVLRVLALAIAGVMAAAASAAQPYPERPIHLVVNGAGGSLPDLFARPLAEKLRAILGQPVVVENKPGAGGILAMRDVLSKPADGYTLALVTNAHAVWNPYLFAQLPYDPRTDLQAVSPIATISMAMVVNKDFPANTLPELVQWAKAHPGVLNYASSSVGSPPHVLFELFRQQSDIDVVHIPFRSGPDAMNATLSGETHAYLVGTALVEPLLKDNRAKVLAVSPRIPELQSLSSVPTFADAGYDGFENGVWLGIVARKGTPDAVVGKLNAAIGEALAQKDTLQRFAASGSVAYHASPEAFAERIEKDHAFWQPVLERSGIRLE</sequence>